<keyword evidence="6 16" id="KW-0808">Transferase</keyword>
<evidence type="ECO:0000256" key="5">
    <source>
        <dbReference type="ARBA" id="ARBA00012705"/>
    </source>
</evidence>
<evidence type="ECO:0000256" key="6">
    <source>
        <dbReference type="ARBA" id="ARBA00022679"/>
    </source>
</evidence>
<feature type="binding site" evidence="15">
    <location>
        <position position="244"/>
    </location>
    <ligand>
        <name>CoA</name>
        <dbReference type="ChEBI" id="CHEBI:57287"/>
    </ligand>
</feature>
<feature type="active site" description="Proton acceptor" evidence="14">
    <location>
        <position position="373"/>
    </location>
</feature>
<comment type="similarity">
    <text evidence="3 16">Belongs to the thiolase-like superfamily. Thiolase family.</text>
</comment>
<keyword evidence="8" id="KW-0809">Transit peptide</keyword>
<evidence type="ECO:0000259" key="17">
    <source>
        <dbReference type="Pfam" id="PF00108"/>
    </source>
</evidence>
<feature type="binding site" evidence="15">
    <location>
        <begin position="218"/>
        <end position="220"/>
    </location>
    <ligand>
        <name>CoA</name>
        <dbReference type="ChEBI" id="CHEBI:57287"/>
    </ligand>
</feature>
<dbReference type="GO" id="GO:0003985">
    <property type="term" value="F:acetyl-CoA C-acetyltransferase activity"/>
    <property type="evidence" value="ECO:0007669"/>
    <property type="project" value="UniProtKB-EC"/>
</dbReference>
<dbReference type="InterPro" id="IPR020613">
    <property type="entry name" value="Thiolase_CS"/>
</dbReference>
<evidence type="ECO:0000256" key="7">
    <source>
        <dbReference type="ARBA" id="ARBA00022723"/>
    </source>
</evidence>
<evidence type="ECO:0000256" key="3">
    <source>
        <dbReference type="ARBA" id="ARBA00010982"/>
    </source>
</evidence>
<reference evidence="19" key="1">
    <citation type="submission" date="2025-08" db="UniProtKB">
        <authorList>
            <consortium name="Ensembl"/>
        </authorList>
    </citation>
    <scope>IDENTIFICATION</scope>
</reference>
<reference evidence="19" key="2">
    <citation type="submission" date="2025-09" db="UniProtKB">
        <authorList>
            <consortium name="Ensembl"/>
        </authorList>
    </citation>
    <scope>IDENTIFICATION</scope>
</reference>
<name>A0A8C8SC91_9SAUR</name>
<dbReference type="GO" id="GO:0005739">
    <property type="term" value="C:mitochondrion"/>
    <property type="evidence" value="ECO:0007669"/>
    <property type="project" value="UniProtKB-SubCell"/>
</dbReference>
<keyword evidence="20" id="KW-1185">Reference proteome</keyword>
<dbReference type="PANTHER" id="PTHR18919:SF156">
    <property type="entry name" value="ACETYL-COA ACETYLTRANSFERASE, MITOCHONDRIAL"/>
    <property type="match status" value="1"/>
</dbReference>
<comment type="subunit">
    <text evidence="4">Homotetramer.</text>
</comment>
<dbReference type="Proteomes" id="UP000694393">
    <property type="component" value="Unplaced"/>
</dbReference>
<dbReference type="InterPro" id="IPR020617">
    <property type="entry name" value="Thiolase_C"/>
</dbReference>
<keyword evidence="7" id="KW-0479">Metal-binding</keyword>
<evidence type="ECO:0000256" key="2">
    <source>
        <dbReference type="ARBA" id="ARBA00005005"/>
    </source>
</evidence>
<feature type="binding site" evidence="15">
    <location>
        <position position="223"/>
    </location>
    <ligand>
        <name>CoA</name>
        <dbReference type="ChEBI" id="CHEBI:57287"/>
    </ligand>
</feature>
<feature type="binding site" evidence="15">
    <location>
        <position position="179"/>
    </location>
    <ligand>
        <name>CoA</name>
        <dbReference type="ChEBI" id="CHEBI:57287"/>
    </ligand>
</feature>
<evidence type="ECO:0000256" key="11">
    <source>
        <dbReference type="ARBA" id="ARBA00023315"/>
    </source>
</evidence>
<comment type="subcellular location">
    <subcellularLocation>
        <location evidence="1">Mitochondrion</location>
    </subcellularLocation>
</comment>
<feature type="domain" description="Thiolase C-terminal" evidence="18">
    <location>
        <begin position="267"/>
        <end position="386"/>
    </location>
</feature>
<dbReference type="PROSITE" id="PS00098">
    <property type="entry name" value="THIOLASE_1"/>
    <property type="match status" value="1"/>
</dbReference>
<evidence type="ECO:0000256" key="8">
    <source>
        <dbReference type="ARBA" id="ARBA00022946"/>
    </source>
</evidence>
<evidence type="ECO:0000256" key="14">
    <source>
        <dbReference type="PIRSR" id="PIRSR000429-1"/>
    </source>
</evidence>
<evidence type="ECO:0000256" key="1">
    <source>
        <dbReference type="ARBA" id="ARBA00004173"/>
    </source>
</evidence>
<dbReference type="Ensembl" id="ENSPCET00000017530.1">
    <property type="protein sequence ID" value="ENSPCEP00000016932.1"/>
    <property type="gene ID" value="ENSPCEG00000013307.1"/>
</dbReference>
<dbReference type="FunFam" id="3.40.47.10:FF:000007">
    <property type="entry name" value="acetyl-CoA acetyltransferase, mitochondrial"/>
    <property type="match status" value="1"/>
</dbReference>
<feature type="active site" description="Acyl-thioester intermediate" evidence="14">
    <location>
        <position position="86"/>
    </location>
</feature>
<dbReference type="CDD" id="cd00751">
    <property type="entry name" value="thiolase"/>
    <property type="match status" value="1"/>
</dbReference>
<comment type="catalytic activity">
    <reaction evidence="13">
        <text>propanoyl-CoA + acetyl-CoA = 2-methyl-3-oxobutanoyl-CoA + CoA</text>
        <dbReference type="Rhea" id="RHEA:30719"/>
        <dbReference type="ChEBI" id="CHEBI:57287"/>
        <dbReference type="ChEBI" id="CHEBI:57288"/>
        <dbReference type="ChEBI" id="CHEBI:57335"/>
        <dbReference type="ChEBI" id="CHEBI:57392"/>
    </reaction>
    <physiologicalReaction direction="left-to-right" evidence="13">
        <dbReference type="Rhea" id="RHEA:30720"/>
    </physiologicalReaction>
    <physiologicalReaction direction="right-to-left" evidence="13">
        <dbReference type="Rhea" id="RHEA:30721"/>
    </physiologicalReaction>
</comment>
<evidence type="ECO:0000259" key="18">
    <source>
        <dbReference type="Pfam" id="PF02803"/>
    </source>
</evidence>
<proteinExistence type="inferred from homology"/>
<feature type="domain" description="Thiolase N-terminal" evidence="17">
    <location>
        <begin position="70"/>
        <end position="258"/>
    </location>
</feature>
<dbReference type="PROSITE" id="PS00737">
    <property type="entry name" value="THIOLASE_2"/>
    <property type="match status" value="1"/>
</dbReference>
<dbReference type="EC" id="2.3.1.9" evidence="5"/>
<dbReference type="PROSITE" id="PS00099">
    <property type="entry name" value="THIOLASE_3"/>
    <property type="match status" value="1"/>
</dbReference>
<feature type="active site" description="Proton acceptor" evidence="14">
    <location>
        <position position="345"/>
    </location>
</feature>
<dbReference type="Pfam" id="PF00108">
    <property type="entry name" value="Thiolase_N"/>
    <property type="match status" value="1"/>
</dbReference>
<protein>
    <recommendedName>
        <fullName evidence="5">acetyl-CoA C-acetyltransferase</fullName>
        <ecNumber evidence="5">2.3.1.9</ecNumber>
    </recommendedName>
</protein>
<dbReference type="Gene3D" id="3.40.47.10">
    <property type="match status" value="2"/>
</dbReference>
<dbReference type="NCBIfam" id="TIGR01930">
    <property type="entry name" value="AcCoA-C-Actrans"/>
    <property type="match status" value="1"/>
</dbReference>
<evidence type="ECO:0000313" key="19">
    <source>
        <dbReference type="Ensembl" id="ENSPCEP00000016932.1"/>
    </source>
</evidence>
<dbReference type="InterPro" id="IPR020610">
    <property type="entry name" value="Thiolase_AS"/>
</dbReference>
<dbReference type="PANTHER" id="PTHR18919">
    <property type="entry name" value="ACETYL-COA C-ACYLTRANSFERASE"/>
    <property type="match status" value="1"/>
</dbReference>
<dbReference type="GO" id="GO:0046872">
    <property type="term" value="F:metal ion binding"/>
    <property type="evidence" value="ECO:0007669"/>
    <property type="project" value="UniProtKB-KW"/>
</dbReference>
<evidence type="ECO:0000256" key="9">
    <source>
        <dbReference type="ARBA" id="ARBA00022958"/>
    </source>
</evidence>
<dbReference type="Pfam" id="PF02803">
    <property type="entry name" value="Thiolase_C"/>
    <property type="match status" value="1"/>
</dbReference>
<dbReference type="GO" id="GO:0006635">
    <property type="term" value="P:fatty acid beta-oxidation"/>
    <property type="evidence" value="ECO:0007669"/>
    <property type="project" value="TreeGrafter"/>
</dbReference>
<evidence type="ECO:0000256" key="13">
    <source>
        <dbReference type="ARBA" id="ARBA00048502"/>
    </source>
</evidence>
<dbReference type="InterPro" id="IPR016039">
    <property type="entry name" value="Thiolase-like"/>
</dbReference>
<dbReference type="PIRSF" id="PIRSF000429">
    <property type="entry name" value="Ac-CoA_Ac_transf"/>
    <property type="match status" value="1"/>
</dbReference>
<evidence type="ECO:0000256" key="10">
    <source>
        <dbReference type="ARBA" id="ARBA00023128"/>
    </source>
</evidence>
<dbReference type="InterPro" id="IPR020616">
    <property type="entry name" value="Thiolase_N"/>
</dbReference>
<accession>A0A8C8SC91</accession>
<evidence type="ECO:0000256" key="4">
    <source>
        <dbReference type="ARBA" id="ARBA00011881"/>
    </source>
</evidence>
<evidence type="ECO:0000256" key="15">
    <source>
        <dbReference type="PIRSR" id="PIRSR000429-2"/>
    </source>
</evidence>
<dbReference type="AlphaFoldDB" id="A0A8C8SC91"/>
<sequence length="387" mass="40795">MAAAMLGGRDLARLLRVLKYTNRGYASQRICNEVVIASAARTPIGSFQGSLSSLPATELGSIAIKGAIERAGLPISTPATTINKVCASGMKSVMMAAQNLMCGNQDVMVAGGMESMSNVPYTMSRGATPYGGVKLEDLIVKDGLTDVYNKIHMGNCAENTAKKLTISREEQDTFAVNSYTRSKTAWESGELAKEVVPVSVSQKGKPSIEVKEDEEYKRVDFSKVPKLKTVFQKENGTVTAANASTLNDGAAALVLMTTEAAKRLNVTPLARIVAFADAAVDPIDFPIAPAYAVPKVLSNAGLKKEDIAMWEINEAFSVVVLANIKMLGIDPQKVNIHGGAVSLGHPIGMSGARIVAHMAHLLKQGQYGLAGICNGGGGASAILIQKL</sequence>
<keyword evidence="11 16" id="KW-0012">Acyltransferase</keyword>
<dbReference type="InterPro" id="IPR020615">
    <property type="entry name" value="Thiolase_acyl_enz_int_AS"/>
</dbReference>
<keyword evidence="10" id="KW-0496">Mitochondrion</keyword>
<organism evidence="19 20">
    <name type="scientific">Pelusios castaneus</name>
    <name type="common">West African mud turtle</name>
    <dbReference type="NCBI Taxonomy" id="367368"/>
    <lineage>
        <taxon>Eukaryota</taxon>
        <taxon>Metazoa</taxon>
        <taxon>Chordata</taxon>
        <taxon>Craniata</taxon>
        <taxon>Vertebrata</taxon>
        <taxon>Euteleostomi</taxon>
        <taxon>Archelosauria</taxon>
        <taxon>Testudinata</taxon>
        <taxon>Testudines</taxon>
        <taxon>Pleurodira</taxon>
        <taxon>Pelomedusidae</taxon>
        <taxon>Pelusios</taxon>
    </lineage>
</organism>
<comment type="function">
    <text evidence="12">This is one of the enzymes that catalyzes the last step of the mitochondrial beta-oxidation pathway, an aerobic process breaking down fatty acids into acetyl-CoA. Using free coenzyme A/CoA, catalyzes the thiolytic cleavage of medium- to long-chain 3-oxoacyl-CoAs into acetyl-CoA and a fatty acyl-CoA shortened by two carbon atoms. The activity of the enzyme is reversible and it can also catalyze the condensation of two acetyl-CoA molecules into acetoacetyl-CoA. Thereby, it plays a major role in ketone body metabolism.</text>
</comment>
<dbReference type="InterPro" id="IPR002155">
    <property type="entry name" value="Thiolase"/>
</dbReference>
<evidence type="ECO:0000256" key="16">
    <source>
        <dbReference type="RuleBase" id="RU003557"/>
    </source>
</evidence>
<evidence type="ECO:0000313" key="20">
    <source>
        <dbReference type="Proteomes" id="UP000694393"/>
    </source>
</evidence>
<dbReference type="SUPFAM" id="SSF53901">
    <property type="entry name" value="Thiolase-like"/>
    <property type="match status" value="2"/>
</dbReference>
<keyword evidence="9" id="KW-0630">Potassium</keyword>
<comment type="pathway">
    <text evidence="2">Lipid metabolism; fatty acid beta-oxidation.</text>
</comment>
<evidence type="ECO:0000256" key="12">
    <source>
        <dbReference type="ARBA" id="ARBA00045244"/>
    </source>
</evidence>